<accession>A0A6J4KRL6</accession>
<protein>
    <submittedName>
        <fullName evidence="1">Uncharacterized protein</fullName>
    </submittedName>
</protein>
<dbReference type="AlphaFoldDB" id="A0A6J4KRL6"/>
<gene>
    <name evidence="1" type="ORF">AVDCRST_MAG94-1022</name>
</gene>
<evidence type="ECO:0000313" key="1">
    <source>
        <dbReference type="EMBL" id="CAA9312097.1"/>
    </source>
</evidence>
<name>A0A6J4KRL6_9CYAN</name>
<reference evidence="1" key="1">
    <citation type="submission" date="2020-02" db="EMBL/GenBank/DDBJ databases">
        <authorList>
            <person name="Meier V. D."/>
        </authorList>
    </citation>
    <scope>NUCLEOTIDE SEQUENCE</scope>
    <source>
        <strain evidence="1">AVDCRST_MAG94</strain>
    </source>
</reference>
<dbReference type="EMBL" id="CADCTY010000339">
    <property type="protein sequence ID" value="CAA9312097.1"/>
    <property type="molecule type" value="Genomic_DNA"/>
</dbReference>
<organism evidence="1">
    <name type="scientific">uncultured Leptolyngbya sp</name>
    <dbReference type="NCBI Taxonomy" id="332963"/>
    <lineage>
        <taxon>Bacteria</taxon>
        <taxon>Bacillati</taxon>
        <taxon>Cyanobacteriota</taxon>
        <taxon>Cyanophyceae</taxon>
        <taxon>Leptolyngbyales</taxon>
        <taxon>Leptolyngbyaceae</taxon>
        <taxon>Leptolyngbya group</taxon>
        <taxon>Leptolyngbya</taxon>
        <taxon>environmental samples</taxon>
    </lineage>
</organism>
<proteinExistence type="predicted"/>
<sequence length="39" mass="4510">MLSRDKRSDQSVDWVKRRGAIEAKQQNWSATLGEGHLVR</sequence>